<dbReference type="VEuPathDB" id="FungiDB:CGB_J1450W"/>
<proteinExistence type="predicted"/>
<dbReference type="KEGG" id="cgi:CGB_J1450W"/>
<dbReference type="Proteomes" id="UP000007805">
    <property type="component" value="Chromosome J"/>
</dbReference>
<evidence type="ECO:0000313" key="2">
    <source>
        <dbReference type="Proteomes" id="UP000007805"/>
    </source>
</evidence>
<dbReference type="OrthoDB" id="10609689at2759"/>
<reference evidence="1 2" key="1">
    <citation type="journal article" date="2011" name="MBio">
        <title>Genome variation in Cryptococcus gattii, an emerging pathogen of immunocompetent hosts.</title>
        <authorList>
            <person name="D'Souza C.A."/>
            <person name="Kronstad J.W."/>
            <person name="Taylor G."/>
            <person name="Warren R."/>
            <person name="Yuen M."/>
            <person name="Hu G."/>
            <person name="Jung W.H."/>
            <person name="Sham A."/>
            <person name="Kidd S.E."/>
            <person name="Tangen K."/>
            <person name="Lee N."/>
            <person name="Zeilmaker T."/>
            <person name="Sawkins J."/>
            <person name="McVicker G."/>
            <person name="Shah S."/>
            <person name="Gnerre S."/>
            <person name="Griggs A."/>
            <person name="Zeng Q."/>
            <person name="Bartlett K."/>
            <person name="Li W."/>
            <person name="Wang X."/>
            <person name="Heitman J."/>
            <person name="Stajich J.E."/>
            <person name="Fraser J.A."/>
            <person name="Meyer W."/>
            <person name="Carter D."/>
            <person name="Schein J."/>
            <person name="Krzywinski M."/>
            <person name="Kwon-Chung K.J."/>
            <person name="Varma A."/>
            <person name="Wang J."/>
            <person name="Brunham R."/>
            <person name="Fyfe M."/>
            <person name="Ouellette B.F."/>
            <person name="Siddiqui A."/>
            <person name="Marra M."/>
            <person name="Jones S."/>
            <person name="Holt R."/>
            <person name="Birren B.W."/>
            <person name="Galagan J.E."/>
            <person name="Cuomo C.A."/>
        </authorList>
    </citation>
    <scope>NUCLEOTIDE SEQUENCE [LARGE SCALE GENOMIC DNA]</scope>
    <source>
        <strain evidence="2">WM276 / ATCC MYA-4071</strain>
    </source>
</reference>
<dbReference type="AlphaFoldDB" id="E6RCT2"/>
<protein>
    <submittedName>
        <fullName evidence="1">Uncharacterized protein</fullName>
    </submittedName>
</protein>
<sequence>MHDSVVPMEVVGDNIHSTPLPRPVDPRAPLVEEREEAVDEGYEQRHQEALCREQRRSRVEERQKAPVVSPCDQCHGVSVECRASRYSRLGFGCCKRLGGFVTYLECEVNGAVALRPTLLPHLRESSRQSFPTSWRRRCWKSGGKRCGGGFRRSCRWRWACRARGSVVTGMTSPRSVFSIDSPFF</sequence>
<accession>E6RCT2</accession>
<dbReference type="GeneID" id="10184935"/>
<reference key="2">
    <citation type="journal article" date="2011" name="MBio">
        <title>Genome variation in Cryptococcus gattii, an emerging pathogen of immunocompetent hosts.</title>
        <authorList>
            <person name="D'Souza C.A."/>
            <person name="Kronstad J.W."/>
            <person name="Taylor G."/>
            <person name="Warren R."/>
            <person name="Yuen M."/>
            <person name="Hu G."/>
            <person name="Jung W.H."/>
            <person name="Sham A."/>
            <person name="Kidd S.E."/>
            <person name="Tangen K."/>
            <person name="Lee N."/>
            <person name="Zeilmaker T."/>
            <person name="Sawkins J."/>
            <person name="McVicker G."/>
            <person name="Shah S."/>
            <person name="Gnerre S."/>
            <person name="Griggs A."/>
            <person name="Zeng Q."/>
            <person name="Bartlett K."/>
            <person name="Li W."/>
            <person name="Wang X."/>
            <person name="Heitman J."/>
            <person name="Stajich J.E."/>
            <person name="Fraser J.A."/>
            <person name="Meyer W."/>
            <person name="Carter D."/>
            <person name="Schein J."/>
            <person name="Krzywinski M."/>
            <person name="Kwong-Chung K.J."/>
            <person name="Varma A."/>
            <person name="Wang J."/>
            <person name="Brunham R."/>
            <person name="Fyfe M."/>
            <person name="Ouellette B.F.F."/>
            <person name="Siddiqui A."/>
            <person name="Marra M."/>
            <person name="Jones S."/>
            <person name="Holt R."/>
            <person name="Birren B.W."/>
            <person name="Galagan J.E."/>
            <person name="Cuomo C.A."/>
        </authorList>
    </citation>
    <scope>NUCLEOTIDE SEQUENCE</scope>
    <source>
        <strain>WM276</strain>
    </source>
</reference>
<dbReference type="HOGENOM" id="CLU_091754_0_0_1"/>
<name>E6RCT2_CRYGW</name>
<dbReference type="EMBL" id="CP000295">
    <property type="protein sequence ID" value="ADV24617.1"/>
    <property type="molecule type" value="Genomic_DNA"/>
</dbReference>
<evidence type="ECO:0000313" key="1">
    <source>
        <dbReference type="EMBL" id="ADV24617.1"/>
    </source>
</evidence>
<keyword evidence="2" id="KW-1185">Reference proteome</keyword>
<organism evidence="1 2">
    <name type="scientific">Cryptococcus gattii serotype B (strain WM276 / ATCC MYA-4071)</name>
    <name type="common">Filobasidiella gattii</name>
    <name type="synonym">Cryptococcus bacillisporus</name>
    <dbReference type="NCBI Taxonomy" id="367775"/>
    <lineage>
        <taxon>Eukaryota</taxon>
        <taxon>Fungi</taxon>
        <taxon>Dikarya</taxon>
        <taxon>Basidiomycota</taxon>
        <taxon>Agaricomycotina</taxon>
        <taxon>Tremellomycetes</taxon>
        <taxon>Tremellales</taxon>
        <taxon>Cryptococcaceae</taxon>
        <taxon>Cryptococcus</taxon>
        <taxon>Cryptococcus gattii species complex</taxon>
    </lineage>
</organism>
<gene>
    <name evidence="1" type="ordered locus">CGB_J1450W</name>
</gene>
<dbReference type="RefSeq" id="XP_003196404.1">
    <property type="nucleotide sequence ID" value="XM_003196356.1"/>
</dbReference>